<feature type="coiled-coil region" evidence="7">
    <location>
        <begin position="1155"/>
        <end position="1182"/>
    </location>
</feature>
<feature type="region of interest" description="Disordered" evidence="8">
    <location>
        <begin position="73"/>
        <end position="103"/>
    </location>
</feature>
<keyword evidence="6" id="KW-0788">Thiol protease</keyword>
<gene>
    <name evidence="10" type="ORF">FA14DRAFT_34596</name>
</gene>
<evidence type="ECO:0000259" key="9">
    <source>
        <dbReference type="PROSITE" id="PS50235"/>
    </source>
</evidence>
<keyword evidence="4" id="KW-0833">Ubl conjugation pathway</keyword>
<dbReference type="GO" id="GO:0043161">
    <property type="term" value="P:proteasome-mediated ubiquitin-dependent protein catabolic process"/>
    <property type="evidence" value="ECO:0007669"/>
    <property type="project" value="InterPro"/>
</dbReference>
<dbReference type="InParanoid" id="A0A316VET4"/>
<feature type="compositionally biased region" description="Polar residues" evidence="8">
    <location>
        <begin position="79"/>
        <end position="103"/>
    </location>
</feature>
<keyword evidence="3" id="KW-0645">Protease</keyword>
<evidence type="ECO:0000256" key="5">
    <source>
        <dbReference type="ARBA" id="ARBA00022801"/>
    </source>
</evidence>
<evidence type="ECO:0000256" key="7">
    <source>
        <dbReference type="SAM" id="Coils"/>
    </source>
</evidence>
<dbReference type="FunCoup" id="A0A316VET4">
    <property type="interactions" value="37"/>
</dbReference>
<dbReference type="EMBL" id="KZ819603">
    <property type="protein sequence ID" value="PWN34823.1"/>
    <property type="molecule type" value="Genomic_DNA"/>
</dbReference>
<dbReference type="Proteomes" id="UP000245771">
    <property type="component" value="Unassembled WGS sequence"/>
</dbReference>
<evidence type="ECO:0000256" key="3">
    <source>
        <dbReference type="ARBA" id="ARBA00022670"/>
    </source>
</evidence>
<feature type="compositionally biased region" description="Polar residues" evidence="8">
    <location>
        <begin position="798"/>
        <end position="815"/>
    </location>
</feature>
<evidence type="ECO:0000313" key="10">
    <source>
        <dbReference type="EMBL" id="PWN34823.1"/>
    </source>
</evidence>
<feature type="region of interest" description="Disordered" evidence="8">
    <location>
        <begin position="1"/>
        <end position="49"/>
    </location>
</feature>
<comment type="catalytic activity">
    <reaction evidence="1">
        <text>Thiol-dependent hydrolysis of ester, thioester, amide, peptide and isopeptide bonds formed by the C-terminal Gly of ubiquitin (a 76-residue protein attached to proteins as an intracellular targeting signal).</text>
        <dbReference type="EC" id="3.4.19.12"/>
    </reaction>
</comment>
<feature type="region of interest" description="Disordered" evidence="8">
    <location>
        <begin position="142"/>
        <end position="167"/>
    </location>
</feature>
<keyword evidence="5" id="KW-0378">Hydrolase</keyword>
<organism evidence="10 11">
    <name type="scientific">Meira miltonrushii</name>
    <dbReference type="NCBI Taxonomy" id="1280837"/>
    <lineage>
        <taxon>Eukaryota</taxon>
        <taxon>Fungi</taxon>
        <taxon>Dikarya</taxon>
        <taxon>Basidiomycota</taxon>
        <taxon>Ustilaginomycotina</taxon>
        <taxon>Exobasidiomycetes</taxon>
        <taxon>Exobasidiales</taxon>
        <taxon>Brachybasidiaceae</taxon>
        <taxon>Meira</taxon>
    </lineage>
</organism>
<dbReference type="Pfam" id="PF00443">
    <property type="entry name" value="UCH"/>
    <property type="match status" value="1"/>
</dbReference>
<dbReference type="PROSITE" id="PS50235">
    <property type="entry name" value="USP_3"/>
    <property type="match status" value="1"/>
</dbReference>
<accession>A0A316VET4</accession>
<evidence type="ECO:0000256" key="8">
    <source>
        <dbReference type="SAM" id="MobiDB-lite"/>
    </source>
</evidence>
<feature type="compositionally biased region" description="Basic and acidic residues" evidence="8">
    <location>
        <begin position="1303"/>
        <end position="1315"/>
    </location>
</feature>
<feature type="domain" description="USP" evidence="9">
    <location>
        <begin position="682"/>
        <end position="1268"/>
    </location>
</feature>
<dbReference type="Gene3D" id="3.90.70.10">
    <property type="entry name" value="Cysteine proteinases"/>
    <property type="match status" value="1"/>
</dbReference>
<reference evidence="10 11" key="1">
    <citation type="journal article" date="2018" name="Mol. Biol. Evol.">
        <title>Broad Genomic Sampling Reveals a Smut Pathogenic Ancestry of the Fungal Clade Ustilaginomycotina.</title>
        <authorList>
            <person name="Kijpornyongpan T."/>
            <person name="Mondo S.J."/>
            <person name="Barry K."/>
            <person name="Sandor L."/>
            <person name="Lee J."/>
            <person name="Lipzen A."/>
            <person name="Pangilinan J."/>
            <person name="LaButti K."/>
            <person name="Hainaut M."/>
            <person name="Henrissat B."/>
            <person name="Grigoriev I.V."/>
            <person name="Spatafora J.W."/>
            <person name="Aime M.C."/>
        </authorList>
    </citation>
    <scope>NUCLEOTIDE SEQUENCE [LARGE SCALE GENOMIC DNA]</scope>
    <source>
        <strain evidence="10 11">MCA 3882</strain>
    </source>
</reference>
<dbReference type="GO" id="GO:0070628">
    <property type="term" value="F:proteasome binding"/>
    <property type="evidence" value="ECO:0007669"/>
    <property type="project" value="TreeGrafter"/>
</dbReference>
<dbReference type="InterPro" id="IPR001394">
    <property type="entry name" value="Peptidase_C19_UCH"/>
</dbReference>
<dbReference type="EC" id="3.4.19.12" evidence="2"/>
<name>A0A316VET4_9BASI</name>
<dbReference type="InterPro" id="IPR044635">
    <property type="entry name" value="UBP14-like"/>
</dbReference>
<dbReference type="PANTHER" id="PTHR43982:SF6">
    <property type="entry name" value="UBIQUITIN CARBOXYL-TERMINAL HYDROLASE 2-RELATED"/>
    <property type="match status" value="1"/>
</dbReference>
<dbReference type="InterPro" id="IPR025305">
    <property type="entry name" value="UCH_repeat_domain"/>
</dbReference>
<proteinExistence type="predicted"/>
<dbReference type="GeneID" id="37024003"/>
<dbReference type="RefSeq" id="XP_025355125.1">
    <property type="nucleotide sequence ID" value="XM_025502222.1"/>
</dbReference>
<evidence type="ECO:0000256" key="1">
    <source>
        <dbReference type="ARBA" id="ARBA00000707"/>
    </source>
</evidence>
<dbReference type="SUPFAM" id="SSF54001">
    <property type="entry name" value="Cysteine proteinases"/>
    <property type="match status" value="1"/>
</dbReference>
<evidence type="ECO:0000313" key="11">
    <source>
        <dbReference type="Proteomes" id="UP000245771"/>
    </source>
</evidence>
<dbReference type="CDD" id="cd02666">
    <property type="entry name" value="Peptidase_C19J"/>
    <property type="match status" value="1"/>
</dbReference>
<keyword evidence="7" id="KW-0175">Coiled coil</keyword>
<feature type="compositionally biased region" description="Low complexity" evidence="8">
    <location>
        <begin position="158"/>
        <end position="167"/>
    </location>
</feature>
<feature type="region of interest" description="Disordered" evidence="8">
    <location>
        <begin position="787"/>
        <end position="859"/>
    </location>
</feature>
<feature type="compositionally biased region" description="Basic and acidic residues" evidence="8">
    <location>
        <begin position="1323"/>
        <end position="1335"/>
    </location>
</feature>
<feature type="compositionally biased region" description="Polar residues" evidence="8">
    <location>
        <begin position="34"/>
        <end position="49"/>
    </location>
</feature>
<keyword evidence="11" id="KW-1185">Reference proteome</keyword>
<feature type="compositionally biased region" description="Polar residues" evidence="8">
    <location>
        <begin position="142"/>
        <end position="157"/>
    </location>
</feature>
<dbReference type="PROSITE" id="PS00973">
    <property type="entry name" value="USP_2"/>
    <property type="match status" value="1"/>
</dbReference>
<evidence type="ECO:0000256" key="6">
    <source>
        <dbReference type="ARBA" id="ARBA00022807"/>
    </source>
</evidence>
<dbReference type="Pfam" id="PF13446">
    <property type="entry name" value="RPT"/>
    <property type="match status" value="1"/>
</dbReference>
<feature type="compositionally biased region" description="Polar residues" evidence="8">
    <location>
        <begin position="822"/>
        <end position="835"/>
    </location>
</feature>
<dbReference type="GO" id="GO:0004843">
    <property type="term" value="F:cysteine-type deubiquitinase activity"/>
    <property type="evidence" value="ECO:0007669"/>
    <property type="project" value="UniProtKB-EC"/>
</dbReference>
<dbReference type="InterPro" id="IPR028889">
    <property type="entry name" value="USP"/>
</dbReference>
<feature type="region of interest" description="Disordered" evidence="8">
    <location>
        <begin position="1303"/>
        <end position="1335"/>
    </location>
</feature>
<dbReference type="OrthoDB" id="2420415at2759"/>
<dbReference type="GO" id="GO:0016579">
    <property type="term" value="P:protein deubiquitination"/>
    <property type="evidence" value="ECO:0007669"/>
    <property type="project" value="InterPro"/>
</dbReference>
<evidence type="ECO:0000256" key="4">
    <source>
        <dbReference type="ARBA" id="ARBA00022786"/>
    </source>
</evidence>
<sequence>MTASDLNSDGSKAAAMKSDSQGSMSGNADEKGQENINDLPSYSDLNSIHHSPRVSTIPITSSMVSDEEPIDIRLDDDPVTSSYANTSGQNQNNDHSSTSKHYNNGPSIWLTPARSASQVTYDSYNASQVYFEATKPNRSLSTIPALSNSLPNAEQGESSQSSDIASSQAKLTLENLTEALPHPTAIYHPGTSQWQVVLDEEEFARGYRDTSKPEAIEITSNDFTLWRSIDVIEADEIDKGMHLVSIPPIEIGQSQVAWKVVKQFHRWQSTAGKFVYSTIPEALNSVVPTRLLDAFKNERMSNPRPSVTGIAQFQDSGLTLLKIVGNAANGETRSLMISGVTISTKLGMDQHTEGILTCMGFTQSEQTDDQTGMSKKVVRPPDISSKHLQIRLRRAWIELVLWFTYEASLLPIPTVWDSIQKSDVPFLPQSISATEYLCRVFGDSGTSSKQDVPHDLLAELAGLGLDGDASDEMVQKVYELNTTSAGFIERIEAFSTLQRLVENHRTHSDALQTLVAIERSKPMYTKQEILSSYTKVIGEPIDTLEKASQIDDSFIGAMFQVNTENVVAEPSEVQSFKDALQIVSWCRGRPASLEAVLEKPIEFSLEKAYEVLGVTAETDDDFIASVYSIAATDKKHTEAECIEALRVISKNRKSTALSKVYRNATGQEEALDWEMADTDKPAGLNNIGNTCYLNSVLQYFYAIKPIRERILGAGQVAVETKKVINAERMQVGGRKVSQREIDRSHQFVKLLSQLFSAMMTSPITAITPERELAYLALVSSAREESLTEFVEEDGEKGASSTALEGSHNSAGTDTTLVEEPKTYNTDVDGNTQDNTAEPIGPQNAPDIPSAARPPALPSRPLLEHTEAGQRRNSLMQVGAQQDVSECLDNVMFQVEAALTAQEIEDVSKTANISESATKDALNSANEDEWTTEGDLLRRLFLGRTQQRLELQAEEEQNDVKGGSIHMKKEVFKILPIVVMEEEGKDIHDGLDGFFAEEILTHASGRPMTRAVSLIDPPAVLQIQLQRVQFDRKKGRSFKSQAHLAFEETIYMDRYMDFDLQNADDRKRNEKRKEERVAREKIAALHARIRSLKPTEEGSKVAARALERSASYLSSLPKIKHPLNIPNEKEDVSDDEENVEAPAGGIPEELLEGGISAFLESESKRVEEEIKEAEESILELKTGIESLWVEERRVEYVLASVFMHRGEASHGHYFLNQRKLGPKVQSEEQQSAPSTWFKYNDNVVQEIAVGDVLKDKTGATPYLLSFVRKDLQDEMSLFDTICRYVDNGVPNATDGLVRQDVQTDTKMDEGKQEKLENGQGQENHLSRNNDMEVEKN</sequence>
<dbReference type="InterPro" id="IPR038765">
    <property type="entry name" value="Papain-like_cys_pep_sf"/>
</dbReference>
<dbReference type="PANTHER" id="PTHR43982">
    <property type="entry name" value="UBIQUITIN CARBOXYL-TERMINAL HYDROLASE"/>
    <property type="match status" value="1"/>
</dbReference>
<dbReference type="GO" id="GO:0061136">
    <property type="term" value="P:regulation of proteasomal protein catabolic process"/>
    <property type="evidence" value="ECO:0007669"/>
    <property type="project" value="TreeGrafter"/>
</dbReference>
<dbReference type="InterPro" id="IPR018200">
    <property type="entry name" value="USP_CS"/>
</dbReference>
<evidence type="ECO:0000256" key="2">
    <source>
        <dbReference type="ARBA" id="ARBA00012759"/>
    </source>
</evidence>
<protein>
    <recommendedName>
        <fullName evidence="2">ubiquitinyl hydrolase 1</fullName>
        <ecNumber evidence="2">3.4.19.12</ecNumber>
    </recommendedName>
</protein>
<dbReference type="PROSITE" id="PS00972">
    <property type="entry name" value="USP_1"/>
    <property type="match status" value="1"/>
</dbReference>
<dbReference type="STRING" id="1280837.A0A316VET4"/>
<feature type="compositionally biased region" description="Polar residues" evidence="8">
    <location>
        <begin position="1"/>
        <end position="10"/>
    </location>
</feature>